<reference evidence="3 4" key="1">
    <citation type="journal article" date="2014" name="Proc. Natl. Acad. Sci. U.S.A.">
        <title>Trajectory and genomic determinants of fungal-pathogen speciation and host adaptation.</title>
        <authorList>
            <person name="Hu X."/>
            <person name="Xiao G."/>
            <person name="Zheng P."/>
            <person name="Shang Y."/>
            <person name="Su Y."/>
            <person name="Zhang X."/>
            <person name="Liu X."/>
            <person name="Zhan S."/>
            <person name="St Leger R.J."/>
            <person name="Wang C."/>
        </authorList>
    </citation>
    <scope>NUCLEOTIDE SEQUENCE [LARGE SCALE GENOMIC DNA]</scope>
    <source>
        <strain evidence="3 4">ARSEF 1941</strain>
    </source>
</reference>
<feature type="region of interest" description="Disordered" evidence="1">
    <location>
        <begin position="282"/>
        <end position="377"/>
    </location>
</feature>
<evidence type="ECO:0000313" key="3">
    <source>
        <dbReference type="EMBL" id="KHN99464.1"/>
    </source>
</evidence>
<sequence>MSSSVNGPSFAAGTPKMSACASDAFGRHLLSSSLQSSTIASRHTSQISKTYRQASTLFLTRRLPEALTTLTPLIIPPGSADDGEPAPVAGASRTTRIKVWSLFLTILNAVLEMDSEEGKDAFGNQDWRALCAKVRDGQVWEEVVQNGYHGLEGDVDSDVVINLATILLAHARDQILNQRRLETYLATTTTPNLDLAGKLNGSPAPGSRLGLGSRYRSPAPGTSGANTPRDLNARVKILELYTLHVLPRNNEWEYARDFISASSVLDDERREAFLQALQSLQEDQKERDRLEREERQRQEEELRREIEDAKRQRAENEARERKRLEDERARRAPGEVDYGVDQAHSSSTSGNRSRQSRATRPQHRPNKLSASSRQNGKAIAPATLTARATVVMTRLRSVIEELARSLNSNPALLMRFLAFIVGFLITLGHKGIRQRIQRILGASWNKVVATAGMGTKVSYI</sequence>
<keyword evidence="2" id="KW-0472">Membrane</keyword>
<keyword evidence="2" id="KW-1133">Transmembrane helix</keyword>
<evidence type="ECO:0000313" key="4">
    <source>
        <dbReference type="Proteomes" id="UP000030816"/>
    </source>
</evidence>
<keyword evidence="2" id="KW-0812">Transmembrane</keyword>
<protein>
    <submittedName>
        <fullName evidence="3">Peroxin 26</fullName>
    </submittedName>
</protein>
<keyword evidence="4" id="KW-1185">Reference proteome</keyword>
<dbReference type="OrthoDB" id="3981028at2759"/>
<evidence type="ECO:0000256" key="1">
    <source>
        <dbReference type="SAM" id="MobiDB-lite"/>
    </source>
</evidence>
<feature type="region of interest" description="Disordered" evidence="1">
    <location>
        <begin position="206"/>
        <end position="229"/>
    </location>
</feature>
<dbReference type="HOGENOM" id="CLU_046457_0_0_1"/>
<accession>A0A0B2X0S7</accession>
<organism evidence="3 4">
    <name type="scientific">Metarhizium album (strain ARSEF 1941)</name>
    <dbReference type="NCBI Taxonomy" id="1081103"/>
    <lineage>
        <taxon>Eukaryota</taxon>
        <taxon>Fungi</taxon>
        <taxon>Dikarya</taxon>
        <taxon>Ascomycota</taxon>
        <taxon>Pezizomycotina</taxon>
        <taxon>Sordariomycetes</taxon>
        <taxon>Hypocreomycetidae</taxon>
        <taxon>Hypocreales</taxon>
        <taxon>Clavicipitaceae</taxon>
        <taxon>Metarhizium</taxon>
    </lineage>
</organism>
<feature type="transmembrane region" description="Helical" evidence="2">
    <location>
        <begin position="412"/>
        <end position="429"/>
    </location>
</feature>
<dbReference type="EMBL" id="AZHE01000004">
    <property type="protein sequence ID" value="KHN99464.1"/>
    <property type="molecule type" value="Genomic_DNA"/>
</dbReference>
<dbReference type="AlphaFoldDB" id="A0A0B2X0S7"/>
<comment type="caution">
    <text evidence="3">The sequence shown here is derived from an EMBL/GenBank/DDBJ whole genome shotgun (WGS) entry which is preliminary data.</text>
</comment>
<gene>
    <name evidence="3" type="ORF">MAM_02317</name>
</gene>
<feature type="compositionally biased region" description="Basic and acidic residues" evidence="1">
    <location>
        <begin position="282"/>
        <end position="334"/>
    </location>
</feature>
<dbReference type="GeneID" id="63736772"/>
<dbReference type="STRING" id="1081103.A0A0B2X0S7"/>
<name>A0A0B2X0S7_METAS</name>
<feature type="compositionally biased region" description="Basic residues" evidence="1">
    <location>
        <begin position="354"/>
        <end position="366"/>
    </location>
</feature>
<proteinExistence type="predicted"/>
<evidence type="ECO:0000256" key="2">
    <source>
        <dbReference type="SAM" id="Phobius"/>
    </source>
</evidence>
<dbReference type="RefSeq" id="XP_040680530.1">
    <property type="nucleotide sequence ID" value="XM_040821116.1"/>
</dbReference>
<dbReference type="Proteomes" id="UP000030816">
    <property type="component" value="Unassembled WGS sequence"/>
</dbReference>